<dbReference type="Gene3D" id="3.20.80.10">
    <property type="entry name" value="Regulatory factor, effector binding domain"/>
    <property type="match status" value="1"/>
</dbReference>
<gene>
    <name evidence="1" type="ORF">J2Z44_003910</name>
</gene>
<sequence length="57" mass="7176">MPKFYFDIDLFYNWTEWLLSSGYRRANENYPDIEVYPEEDLPKDNFKYELWFPVEKI</sequence>
<dbReference type="InterPro" id="IPR011256">
    <property type="entry name" value="Reg_factor_effector_dom_sf"/>
</dbReference>
<evidence type="ECO:0000313" key="2">
    <source>
        <dbReference type="Proteomes" id="UP001519308"/>
    </source>
</evidence>
<keyword evidence="2" id="KW-1185">Reference proteome</keyword>
<organism evidence="1 2">
    <name type="scientific">Clostridium punense</name>
    <dbReference type="NCBI Taxonomy" id="1054297"/>
    <lineage>
        <taxon>Bacteria</taxon>
        <taxon>Bacillati</taxon>
        <taxon>Bacillota</taxon>
        <taxon>Clostridia</taxon>
        <taxon>Eubacteriales</taxon>
        <taxon>Clostridiaceae</taxon>
        <taxon>Clostridium</taxon>
    </lineage>
</organism>
<evidence type="ECO:0000313" key="1">
    <source>
        <dbReference type="EMBL" id="MBP2024060.1"/>
    </source>
</evidence>
<protein>
    <submittedName>
        <fullName evidence="1">Transcriptional regulator YdeE</fullName>
    </submittedName>
</protein>
<accession>A0ABS4K9N1</accession>
<dbReference type="EMBL" id="JAGGLL010000047">
    <property type="protein sequence ID" value="MBP2024060.1"/>
    <property type="molecule type" value="Genomic_DNA"/>
</dbReference>
<dbReference type="Proteomes" id="UP001519308">
    <property type="component" value="Unassembled WGS sequence"/>
</dbReference>
<dbReference type="SUPFAM" id="SSF55136">
    <property type="entry name" value="Probable bacterial effector-binding domain"/>
    <property type="match status" value="1"/>
</dbReference>
<reference evidence="1 2" key="1">
    <citation type="submission" date="2021-03" db="EMBL/GenBank/DDBJ databases">
        <title>Genomic Encyclopedia of Type Strains, Phase IV (KMG-IV): sequencing the most valuable type-strain genomes for metagenomic binning, comparative biology and taxonomic classification.</title>
        <authorList>
            <person name="Goeker M."/>
        </authorList>
    </citation>
    <scope>NUCLEOTIDE SEQUENCE [LARGE SCALE GENOMIC DNA]</scope>
    <source>
        <strain evidence="1 2">DSM 28650</strain>
    </source>
</reference>
<comment type="caution">
    <text evidence="1">The sequence shown here is derived from an EMBL/GenBank/DDBJ whole genome shotgun (WGS) entry which is preliminary data.</text>
</comment>
<dbReference type="RefSeq" id="WP_021284709.1">
    <property type="nucleotide sequence ID" value="NZ_JAGGLL010000047.1"/>
</dbReference>
<proteinExistence type="predicted"/>
<name>A0ABS4K9N1_9CLOT</name>